<sequence length="236" mass="27304">MNSCIGKTEYPEVAWPLRFRILHEIALGVNYLHNMNPPLLHHDLKTQNILLDNEFHVKIADFGLSKWRLMSLSQSRSSKSAPEGGTIIYMPPENYEPGQKSRASVKHDIYSYAIIMWEVLSRKQPFEEVTNPLQIMYSVSQGHRPETDEESLPFDIPHRAVMLSLIEAGWAQNPDERPSFLKCLIELEPVLKTFEEITFLEAVMQLKKTKVNCQLKYWKSDFKQLYVSHGDVQSSL</sequence>
<dbReference type="Gene3D" id="1.10.510.10">
    <property type="entry name" value="Transferase(Phosphotransferase) domain 1"/>
    <property type="match status" value="1"/>
</dbReference>
<dbReference type="GO" id="GO:0043123">
    <property type="term" value="P:positive regulation of canonical NF-kappaB signal transduction"/>
    <property type="evidence" value="ECO:0007669"/>
    <property type="project" value="TreeGrafter"/>
</dbReference>
<dbReference type="GO" id="GO:0004706">
    <property type="term" value="F:JUN kinase kinase kinase activity"/>
    <property type="evidence" value="ECO:0007669"/>
    <property type="project" value="TreeGrafter"/>
</dbReference>
<dbReference type="PANTHER" id="PTHR44329:SF9">
    <property type="entry name" value="RECEPTOR-INTERACTING SERINE_THREONINE-PROTEIN KINASE 2"/>
    <property type="match status" value="1"/>
</dbReference>
<dbReference type="InterPro" id="IPR000719">
    <property type="entry name" value="Prot_kinase_dom"/>
</dbReference>
<protein>
    <submittedName>
        <fullName evidence="2">Receptor interacting serine/threonine kinase 2</fullName>
    </submittedName>
</protein>
<evidence type="ECO:0000313" key="2">
    <source>
        <dbReference type="EMBL" id="KAF6405594.1"/>
    </source>
</evidence>
<evidence type="ECO:0000313" key="3">
    <source>
        <dbReference type="Proteomes" id="UP000593571"/>
    </source>
</evidence>
<dbReference type="Proteomes" id="UP000593571">
    <property type="component" value="Unassembled WGS sequence"/>
</dbReference>
<dbReference type="PROSITE" id="PS50011">
    <property type="entry name" value="PROTEIN_KINASE_DOM"/>
    <property type="match status" value="1"/>
</dbReference>
<accession>A0A7J8C403</accession>
<gene>
    <name evidence="2" type="ORF">HJG63_016721</name>
</gene>
<dbReference type="Pfam" id="PF07714">
    <property type="entry name" value="PK_Tyr_Ser-Thr"/>
    <property type="match status" value="1"/>
</dbReference>
<evidence type="ECO:0000259" key="1">
    <source>
        <dbReference type="PROSITE" id="PS50011"/>
    </source>
</evidence>
<organism evidence="2 3">
    <name type="scientific">Rousettus aegyptiacus</name>
    <name type="common">Egyptian fruit bat</name>
    <name type="synonym">Pteropus aegyptiacus</name>
    <dbReference type="NCBI Taxonomy" id="9407"/>
    <lineage>
        <taxon>Eukaryota</taxon>
        <taxon>Metazoa</taxon>
        <taxon>Chordata</taxon>
        <taxon>Craniata</taxon>
        <taxon>Vertebrata</taxon>
        <taxon>Euteleostomi</taxon>
        <taxon>Mammalia</taxon>
        <taxon>Eutheria</taxon>
        <taxon>Laurasiatheria</taxon>
        <taxon>Chiroptera</taxon>
        <taxon>Yinpterochiroptera</taxon>
        <taxon>Pteropodoidea</taxon>
        <taxon>Pteropodidae</taxon>
        <taxon>Rousettinae</taxon>
        <taxon>Rousettus</taxon>
    </lineage>
</organism>
<feature type="domain" description="Protein kinase" evidence="1">
    <location>
        <begin position="1"/>
        <end position="191"/>
    </location>
</feature>
<dbReference type="SUPFAM" id="SSF56112">
    <property type="entry name" value="Protein kinase-like (PK-like)"/>
    <property type="match status" value="1"/>
</dbReference>
<keyword evidence="2" id="KW-0418">Kinase</keyword>
<keyword evidence="2" id="KW-0808">Transferase</keyword>
<dbReference type="InterPro" id="IPR011009">
    <property type="entry name" value="Kinase-like_dom_sf"/>
</dbReference>
<name>A0A7J8C403_ROUAE</name>
<dbReference type="AlphaFoldDB" id="A0A7J8C403"/>
<keyword evidence="3" id="KW-1185">Reference proteome</keyword>
<proteinExistence type="predicted"/>
<dbReference type="GO" id="GO:0045087">
    <property type="term" value="P:innate immune response"/>
    <property type="evidence" value="ECO:0007669"/>
    <property type="project" value="TreeGrafter"/>
</dbReference>
<dbReference type="PROSITE" id="PS00108">
    <property type="entry name" value="PROTEIN_KINASE_ST"/>
    <property type="match status" value="1"/>
</dbReference>
<keyword evidence="2" id="KW-0675">Receptor</keyword>
<dbReference type="PANTHER" id="PTHR44329">
    <property type="entry name" value="SERINE/THREONINE-PROTEIN KINASE TNNI3K-RELATED"/>
    <property type="match status" value="1"/>
</dbReference>
<dbReference type="EMBL" id="JACASE010000015">
    <property type="protein sequence ID" value="KAF6405594.1"/>
    <property type="molecule type" value="Genomic_DNA"/>
</dbReference>
<dbReference type="GO" id="GO:0005524">
    <property type="term" value="F:ATP binding"/>
    <property type="evidence" value="ECO:0007669"/>
    <property type="project" value="InterPro"/>
</dbReference>
<dbReference type="InterPro" id="IPR051681">
    <property type="entry name" value="Ser/Thr_Kinases-Pseudokinases"/>
</dbReference>
<dbReference type="SMART" id="SM00220">
    <property type="entry name" value="S_TKc"/>
    <property type="match status" value="1"/>
</dbReference>
<comment type="caution">
    <text evidence="2">The sequence shown here is derived from an EMBL/GenBank/DDBJ whole genome shotgun (WGS) entry which is preliminary data.</text>
</comment>
<reference evidence="2 3" key="1">
    <citation type="journal article" date="2020" name="Nature">
        <title>Six reference-quality genomes reveal evolution of bat adaptations.</title>
        <authorList>
            <person name="Jebb D."/>
            <person name="Huang Z."/>
            <person name="Pippel M."/>
            <person name="Hughes G.M."/>
            <person name="Lavrichenko K."/>
            <person name="Devanna P."/>
            <person name="Winkler S."/>
            <person name="Jermiin L.S."/>
            <person name="Skirmuntt E.C."/>
            <person name="Katzourakis A."/>
            <person name="Burkitt-Gray L."/>
            <person name="Ray D.A."/>
            <person name="Sullivan K.A.M."/>
            <person name="Roscito J.G."/>
            <person name="Kirilenko B.M."/>
            <person name="Davalos L.M."/>
            <person name="Corthals A.P."/>
            <person name="Power M.L."/>
            <person name="Jones G."/>
            <person name="Ransome R.D."/>
            <person name="Dechmann D.K.N."/>
            <person name="Locatelli A.G."/>
            <person name="Puechmaille S.J."/>
            <person name="Fedrigo O."/>
            <person name="Jarvis E.D."/>
            <person name="Hiller M."/>
            <person name="Vernes S.C."/>
            <person name="Myers E.W."/>
            <person name="Teeling E.C."/>
        </authorList>
    </citation>
    <scope>NUCLEOTIDE SEQUENCE [LARGE SCALE GENOMIC DNA]</scope>
    <source>
        <strain evidence="2">MRouAeg1</strain>
        <tissue evidence="2">Muscle</tissue>
    </source>
</reference>
<dbReference type="InterPro" id="IPR008271">
    <property type="entry name" value="Ser/Thr_kinase_AS"/>
</dbReference>
<dbReference type="InterPro" id="IPR001245">
    <property type="entry name" value="Ser-Thr/Tyr_kinase_cat_dom"/>
</dbReference>